<dbReference type="AlphaFoldDB" id="A0A8H3JAE2"/>
<dbReference type="EMBL" id="CAJPDR010001214">
    <property type="protein sequence ID" value="CAF9943732.1"/>
    <property type="molecule type" value="Genomic_DNA"/>
</dbReference>
<proteinExistence type="predicted"/>
<sequence>MLNFFSDGELPGDVEGPFASRDVTSFYDIWQAAQNVEATCLMQYGRPGWAAEGGREAVGVFLWATDSLENQRVPQGEPTLAAAISVSGSFFNMSSGSSGSLSDQVLETRRY</sequence>
<gene>
    <name evidence="1" type="ORF">ALECFALPRED_001157</name>
</gene>
<keyword evidence="2" id="KW-1185">Reference proteome</keyword>
<protein>
    <submittedName>
        <fullName evidence="1">Uncharacterized protein</fullName>
    </submittedName>
</protein>
<dbReference type="Proteomes" id="UP000664203">
    <property type="component" value="Unassembled WGS sequence"/>
</dbReference>
<name>A0A8H3JAE2_9LECA</name>
<reference evidence="1" key="1">
    <citation type="submission" date="2021-03" db="EMBL/GenBank/DDBJ databases">
        <authorList>
            <person name="Tagirdzhanova G."/>
        </authorList>
    </citation>
    <scope>NUCLEOTIDE SEQUENCE</scope>
</reference>
<dbReference type="OrthoDB" id="5283475at2759"/>
<accession>A0A8H3JAE2</accession>
<organism evidence="1 2">
    <name type="scientific">Alectoria fallacina</name>
    <dbReference type="NCBI Taxonomy" id="1903189"/>
    <lineage>
        <taxon>Eukaryota</taxon>
        <taxon>Fungi</taxon>
        <taxon>Dikarya</taxon>
        <taxon>Ascomycota</taxon>
        <taxon>Pezizomycotina</taxon>
        <taxon>Lecanoromycetes</taxon>
        <taxon>OSLEUM clade</taxon>
        <taxon>Lecanoromycetidae</taxon>
        <taxon>Lecanorales</taxon>
        <taxon>Lecanorineae</taxon>
        <taxon>Parmeliaceae</taxon>
        <taxon>Alectoria</taxon>
    </lineage>
</organism>
<evidence type="ECO:0000313" key="1">
    <source>
        <dbReference type="EMBL" id="CAF9943732.1"/>
    </source>
</evidence>
<evidence type="ECO:0000313" key="2">
    <source>
        <dbReference type="Proteomes" id="UP000664203"/>
    </source>
</evidence>
<comment type="caution">
    <text evidence="1">The sequence shown here is derived from an EMBL/GenBank/DDBJ whole genome shotgun (WGS) entry which is preliminary data.</text>
</comment>